<dbReference type="EMBL" id="DSVQ01000003">
    <property type="protein sequence ID" value="HGT37853.1"/>
    <property type="molecule type" value="Genomic_DNA"/>
</dbReference>
<feature type="transmembrane region" description="Helical" evidence="1">
    <location>
        <begin position="237"/>
        <end position="257"/>
    </location>
</feature>
<feature type="transmembrane region" description="Helical" evidence="1">
    <location>
        <begin position="177"/>
        <end position="199"/>
    </location>
</feature>
<feature type="transmembrane region" description="Helical" evidence="1">
    <location>
        <begin position="89"/>
        <end position="108"/>
    </location>
</feature>
<proteinExistence type="predicted"/>
<feature type="transmembrane region" description="Helical" evidence="1">
    <location>
        <begin position="128"/>
        <end position="146"/>
    </location>
</feature>
<comment type="caution">
    <text evidence="2">The sequence shown here is derived from an EMBL/GenBank/DDBJ whole genome shotgun (WGS) entry which is preliminary data.</text>
</comment>
<feature type="transmembrane region" description="Helical" evidence="1">
    <location>
        <begin position="264"/>
        <end position="283"/>
    </location>
</feature>
<evidence type="ECO:0008006" key="3">
    <source>
        <dbReference type="Google" id="ProtNLM"/>
    </source>
</evidence>
<accession>A0A7C4LIU1</accession>
<organism evidence="2">
    <name type="scientific">Schlesneria paludicola</name>
    <dbReference type="NCBI Taxonomy" id="360056"/>
    <lineage>
        <taxon>Bacteria</taxon>
        <taxon>Pseudomonadati</taxon>
        <taxon>Planctomycetota</taxon>
        <taxon>Planctomycetia</taxon>
        <taxon>Planctomycetales</taxon>
        <taxon>Planctomycetaceae</taxon>
        <taxon>Schlesneria</taxon>
    </lineage>
</organism>
<feature type="transmembrane region" description="Helical" evidence="1">
    <location>
        <begin position="434"/>
        <end position="459"/>
    </location>
</feature>
<reference evidence="2" key="1">
    <citation type="journal article" date="2020" name="mSystems">
        <title>Genome- and Community-Level Interaction Insights into Carbon Utilization and Element Cycling Functions of Hydrothermarchaeota in Hydrothermal Sediment.</title>
        <authorList>
            <person name="Zhou Z."/>
            <person name="Liu Y."/>
            <person name="Xu W."/>
            <person name="Pan J."/>
            <person name="Luo Z.H."/>
            <person name="Li M."/>
        </authorList>
    </citation>
    <scope>NUCLEOTIDE SEQUENCE [LARGE SCALE GENOMIC DNA]</scope>
    <source>
        <strain evidence="2">SpSt-508</strain>
    </source>
</reference>
<feature type="transmembrane region" description="Helical" evidence="1">
    <location>
        <begin position="61"/>
        <end position="80"/>
    </location>
</feature>
<keyword evidence="1" id="KW-0812">Transmembrane</keyword>
<feature type="transmembrane region" description="Helical" evidence="1">
    <location>
        <begin position="397"/>
        <end position="422"/>
    </location>
</feature>
<evidence type="ECO:0000313" key="2">
    <source>
        <dbReference type="EMBL" id="HGT37853.1"/>
    </source>
</evidence>
<evidence type="ECO:0000256" key="1">
    <source>
        <dbReference type="SAM" id="Phobius"/>
    </source>
</evidence>
<feature type="transmembrane region" description="Helical" evidence="1">
    <location>
        <begin position="28"/>
        <end position="49"/>
    </location>
</feature>
<feature type="transmembrane region" description="Helical" evidence="1">
    <location>
        <begin position="347"/>
        <end position="366"/>
    </location>
</feature>
<feature type="transmembrane region" description="Helical" evidence="1">
    <location>
        <begin position="6"/>
        <end position="21"/>
    </location>
</feature>
<feature type="transmembrane region" description="Helical" evidence="1">
    <location>
        <begin position="308"/>
        <end position="326"/>
    </location>
</feature>
<gene>
    <name evidence="2" type="ORF">ENS64_01080</name>
</gene>
<keyword evidence="1" id="KW-0472">Membrane</keyword>
<keyword evidence="1" id="KW-1133">Transmembrane helix</keyword>
<protein>
    <recommendedName>
        <fullName evidence="3">NADH:quinone oxidoreductase/Mrp antiporter membrane subunit domain-containing protein</fullName>
    </recommendedName>
</protein>
<name>A0A7C4LIU1_9PLAN</name>
<sequence length="461" mass="50346">MSLPAFGWIAIVCGAVLIGLPDRPRLHWLGVCSAMAVWGTLIATLAAQPRQLAIDAISNDAVFAVAIALVWSLGFSTGIASPATWGRRWLTLGGLTAVASSRDWLLLGLGWELVRRATSSARTAWAEISWWISLPFWLGAAAWLFCTGSWDFREMTVVLQGAYAPADGADAWGRPALVLPAGLCLMIFATLIPCLTPSWRSQAEPEPVVAVTARQLAALFLIERCCRELHWGLEASLTWLLMVAAGIAWLCAVWQTVQPSRLDRLWLGCSYWHLAVALTWLLMDVANHTAAAVSRAPHLAATLIRREMLHAILVLSGATAAVRLVARPGGPVRYLEELRGAGREQPLWAALFLIPLASLMGLPLFWGGWLRWLSLIEQYNAPQPGPNDTLMPHAGVLVVQVLGTLCWIVLAGAVLTVFRTLLWEHPTAERLWRWGWWPSCLAAVAAFLLLAGGLVPSLWLP</sequence>
<dbReference type="AlphaFoldDB" id="A0A7C4LIU1"/>